<reference evidence="3" key="1">
    <citation type="submission" date="2017-12" db="EMBL/GenBank/DDBJ databases">
        <authorList>
            <consortium name="DOE Joint Genome Institute"/>
            <person name="Mondo S.J."/>
            <person name="Kjaerbolling I."/>
            <person name="Vesth T.C."/>
            <person name="Frisvad J.C."/>
            <person name="Nybo J.L."/>
            <person name="Theobald S."/>
            <person name="Kuo A."/>
            <person name="Bowyer P."/>
            <person name="Matsuda Y."/>
            <person name="Lyhne E.K."/>
            <person name="Kogle M.E."/>
            <person name="Clum A."/>
            <person name="Lipzen A."/>
            <person name="Salamov A."/>
            <person name="Ngan C.Y."/>
            <person name="Daum C."/>
            <person name="Chiniquy J."/>
            <person name="Barry K."/>
            <person name="LaButti K."/>
            <person name="Haridas S."/>
            <person name="Simmons B.A."/>
            <person name="Magnuson J.K."/>
            <person name="Mortensen U.H."/>
            <person name="Larsen T.O."/>
            <person name="Grigoriev I.V."/>
            <person name="Baker S.E."/>
            <person name="Andersen M.R."/>
            <person name="Nordberg H.P."/>
            <person name="Cantor M.N."/>
            <person name="Hua S.X."/>
        </authorList>
    </citation>
    <scope>NUCLEOTIDE SEQUENCE [LARGE SCALE GENOMIC DNA]</scope>
    <source>
        <strain evidence="3">IBT 19404</strain>
    </source>
</reference>
<keyword evidence="1" id="KW-1133">Transmembrane helix</keyword>
<organism evidence="2 3">
    <name type="scientific">Aspergillus taichungensis</name>
    <dbReference type="NCBI Taxonomy" id="482145"/>
    <lineage>
        <taxon>Eukaryota</taxon>
        <taxon>Fungi</taxon>
        <taxon>Dikarya</taxon>
        <taxon>Ascomycota</taxon>
        <taxon>Pezizomycotina</taxon>
        <taxon>Eurotiomycetes</taxon>
        <taxon>Eurotiomycetidae</taxon>
        <taxon>Eurotiales</taxon>
        <taxon>Aspergillaceae</taxon>
        <taxon>Aspergillus</taxon>
        <taxon>Aspergillus subgen. Circumdati</taxon>
    </lineage>
</organism>
<sequence length="81" mass="9413">MSFFSPVFQVFYFFFPRVGFSILGFFPFCSLSCATDWLWNPSLVGFAPCAILCMFYSSLPVWQCLFDDCLIDLMNIVFKTE</sequence>
<evidence type="ECO:0000313" key="3">
    <source>
        <dbReference type="Proteomes" id="UP000235023"/>
    </source>
</evidence>
<keyword evidence="1" id="KW-0812">Transmembrane</keyword>
<evidence type="ECO:0000256" key="1">
    <source>
        <dbReference type="SAM" id="Phobius"/>
    </source>
</evidence>
<dbReference type="AlphaFoldDB" id="A0A2J5HDZ9"/>
<accession>A0A2J5HDZ9</accession>
<evidence type="ECO:0000313" key="2">
    <source>
        <dbReference type="EMBL" id="PLN75082.1"/>
    </source>
</evidence>
<keyword evidence="1" id="KW-0472">Membrane</keyword>
<feature type="transmembrane region" description="Helical" evidence="1">
    <location>
        <begin position="12"/>
        <end position="31"/>
    </location>
</feature>
<dbReference type="Proteomes" id="UP000235023">
    <property type="component" value="Unassembled WGS sequence"/>
</dbReference>
<name>A0A2J5HDZ9_9EURO</name>
<protein>
    <submittedName>
        <fullName evidence="2">Uncharacterized protein</fullName>
    </submittedName>
</protein>
<dbReference type="EMBL" id="KZ559664">
    <property type="protein sequence ID" value="PLN75082.1"/>
    <property type="molecule type" value="Genomic_DNA"/>
</dbReference>
<keyword evidence="3" id="KW-1185">Reference proteome</keyword>
<proteinExistence type="predicted"/>
<feature type="transmembrane region" description="Helical" evidence="1">
    <location>
        <begin position="43"/>
        <end position="62"/>
    </location>
</feature>
<gene>
    <name evidence="2" type="ORF">BDW42DRAFT_181277</name>
</gene>